<evidence type="ECO:0000259" key="1">
    <source>
        <dbReference type="PROSITE" id="PS50181"/>
    </source>
</evidence>
<organism evidence="2 3">
    <name type="scientific">Pterulicium gracile</name>
    <dbReference type="NCBI Taxonomy" id="1884261"/>
    <lineage>
        <taxon>Eukaryota</taxon>
        <taxon>Fungi</taxon>
        <taxon>Dikarya</taxon>
        <taxon>Basidiomycota</taxon>
        <taxon>Agaricomycotina</taxon>
        <taxon>Agaricomycetes</taxon>
        <taxon>Agaricomycetidae</taxon>
        <taxon>Agaricales</taxon>
        <taxon>Pleurotineae</taxon>
        <taxon>Pterulaceae</taxon>
        <taxon>Pterulicium</taxon>
    </lineage>
</organism>
<dbReference type="InterPro" id="IPR001810">
    <property type="entry name" value="F-box_dom"/>
</dbReference>
<gene>
    <name evidence="2" type="ORF">BDV98DRAFT_207408</name>
</gene>
<accession>A0A5C3QAF6</accession>
<dbReference type="Proteomes" id="UP000305067">
    <property type="component" value="Unassembled WGS sequence"/>
</dbReference>
<evidence type="ECO:0000313" key="3">
    <source>
        <dbReference type="Proteomes" id="UP000305067"/>
    </source>
</evidence>
<dbReference type="EMBL" id="ML178839">
    <property type="protein sequence ID" value="TFK98546.1"/>
    <property type="molecule type" value="Genomic_DNA"/>
</dbReference>
<dbReference type="PROSITE" id="PS50181">
    <property type="entry name" value="FBOX"/>
    <property type="match status" value="1"/>
</dbReference>
<dbReference type="OrthoDB" id="3156934at2759"/>
<name>A0A5C3QAF6_9AGAR</name>
<feature type="domain" description="F-box" evidence="1">
    <location>
        <begin position="24"/>
        <end position="81"/>
    </location>
</feature>
<sequence>MPIRTNEETTNASRHHSMVAQNASSRICTLPGEILAKILADVVYPDRDYESTSWQDHVELTTVCKKWHALLSNYPDFWATIPLLPGRRTAKLMARSKVRPLVVRLDLREYADSDLDFSRAALLRLLSSVTGRLAELHIRIPHEGRLNGQKVTDCC</sequence>
<dbReference type="AlphaFoldDB" id="A0A5C3QAF6"/>
<evidence type="ECO:0000313" key="2">
    <source>
        <dbReference type="EMBL" id="TFK98546.1"/>
    </source>
</evidence>
<proteinExistence type="predicted"/>
<reference evidence="2 3" key="1">
    <citation type="journal article" date="2019" name="Nat. Ecol. Evol.">
        <title>Megaphylogeny resolves global patterns of mushroom evolution.</title>
        <authorList>
            <person name="Varga T."/>
            <person name="Krizsan K."/>
            <person name="Foldi C."/>
            <person name="Dima B."/>
            <person name="Sanchez-Garcia M."/>
            <person name="Sanchez-Ramirez S."/>
            <person name="Szollosi G.J."/>
            <person name="Szarkandi J.G."/>
            <person name="Papp V."/>
            <person name="Albert L."/>
            <person name="Andreopoulos W."/>
            <person name="Angelini C."/>
            <person name="Antonin V."/>
            <person name="Barry K.W."/>
            <person name="Bougher N.L."/>
            <person name="Buchanan P."/>
            <person name="Buyck B."/>
            <person name="Bense V."/>
            <person name="Catcheside P."/>
            <person name="Chovatia M."/>
            <person name="Cooper J."/>
            <person name="Damon W."/>
            <person name="Desjardin D."/>
            <person name="Finy P."/>
            <person name="Geml J."/>
            <person name="Haridas S."/>
            <person name="Hughes K."/>
            <person name="Justo A."/>
            <person name="Karasinski D."/>
            <person name="Kautmanova I."/>
            <person name="Kiss B."/>
            <person name="Kocsube S."/>
            <person name="Kotiranta H."/>
            <person name="LaButti K.M."/>
            <person name="Lechner B.E."/>
            <person name="Liimatainen K."/>
            <person name="Lipzen A."/>
            <person name="Lukacs Z."/>
            <person name="Mihaltcheva S."/>
            <person name="Morgado L.N."/>
            <person name="Niskanen T."/>
            <person name="Noordeloos M.E."/>
            <person name="Ohm R.A."/>
            <person name="Ortiz-Santana B."/>
            <person name="Ovrebo C."/>
            <person name="Racz N."/>
            <person name="Riley R."/>
            <person name="Savchenko A."/>
            <person name="Shiryaev A."/>
            <person name="Soop K."/>
            <person name="Spirin V."/>
            <person name="Szebenyi C."/>
            <person name="Tomsovsky M."/>
            <person name="Tulloss R.E."/>
            <person name="Uehling J."/>
            <person name="Grigoriev I.V."/>
            <person name="Vagvolgyi C."/>
            <person name="Papp T."/>
            <person name="Martin F.M."/>
            <person name="Miettinen O."/>
            <person name="Hibbett D.S."/>
            <person name="Nagy L.G."/>
        </authorList>
    </citation>
    <scope>NUCLEOTIDE SEQUENCE [LARGE SCALE GENOMIC DNA]</scope>
    <source>
        <strain evidence="2 3">CBS 309.79</strain>
    </source>
</reference>
<keyword evidence="3" id="KW-1185">Reference proteome</keyword>
<protein>
    <recommendedName>
        <fullName evidence="1">F-box domain-containing protein</fullName>
    </recommendedName>
</protein>